<proteinExistence type="predicted"/>
<protein>
    <submittedName>
        <fullName evidence="2">Uncharacterized protein</fullName>
    </submittedName>
</protein>
<reference evidence="2 3" key="1">
    <citation type="journal article" date="2024" name="Arch. Microbiol.">
        <title>Corallococcus caeni sp. nov., a novel myxobacterium isolated from activated sludge.</title>
        <authorList>
            <person name="Tomita S."/>
            <person name="Nakai R."/>
            <person name="Kuroda K."/>
            <person name="Kurashita H."/>
            <person name="Hatamoto M."/>
            <person name="Yamaguchi T."/>
            <person name="Narihiro T."/>
        </authorList>
    </citation>
    <scope>NUCLEOTIDE SEQUENCE [LARGE SCALE GENOMIC DNA]</scope>
    <source>
        <strain evidence="2 3">NO1</strain>
    </source>
</reference>
<gene>
    <name evidence="2" type="ORF">ASNO1_35050</name>
</gene>
<evidence type="ECO:0000256" key="1">
    <source>
        <dbReference type="SAM" id="MobiDB-lite"/>
    </source>
</evidence>
<name>A0ABQ6QTT8_9BACT</name>
<accession>A0ABQ6QTT8</accession>
<comment type="caution">
    <text evidence="2">The sequence shown here is derived from an EMBL/GenBank/DDBJ whole genome shotgun (WGS) entry which is preliminary data.</text>
</comment>
<keyword evidence="3" id="KW-1185">Reference proteome</keyword>
<evidence type="ECO:0000313" key="2">
    <source>
        <dbReference type="EMBL" id="GMU07252.1"/>
    </source>
</evidence>
<feature type="region of interest" description="Disordered" evidence="1">
    <location>
        <begin position="1"/>
        <end position="64"/>
    </location>
</feature>
<sequence length="64" mass="6850">MPPTATRRSTAYLPKMSEDGEAPDTIALAPYPAIPIPRQSPAPRFHTGKTPPFTPPCGVLAHRA</sequence>
<organism evidence="2 3">
    <name type="scientific">Corallococcus caeni</name>
    <dbReference type="NCBI Taxonomy" id="3082388"/>
    <lineage>
        <taxon>Bacteria</taxon>
        <taxon>Pseudomonadati</taxon>
        <taxon>Myxococcota</taxon>
        <taxon>Myxococcia</taxon>
        <taxon>Myxococcales</taxon>
        <taxon>Cystobacterineae</taxon>
        <taxon>Myxococcaceae</taxon>
        <taxon>Corallococcus</taxon>
    </lineage>
</organism>
<dbReference type="Proteomes" id="UP001342631">
    <property type="component" value="Unassembled WGS sequence"/>
</dbReference>
<dbReference type="EMBL" id="BTTX01000003">
    <property type="protein sequence ID" value="GMU07252.1"/>
    <property type="molecule type" value="Genomic_DNA"/>
</dbReference>
<evidence type="ECO:0000313" key="3">
    <source>
        <dbReference type="Proteomes" id="UP001342631"/>
    </source>
</evidence>